<dbReference type="InterPro" id="IPR003016">
    <property type="entry name" value="2-oxoA_DH_lipoyl-BS"/>
</dbReference>
<feature type="disulfide bond" description="Redox-active" evidence="16">
    <location>
        <begin position="146"/>
        <end position="151"/>
    </location>
</feature>
<evidence type="ECO:0000256" key="15">
    <source>
        <dbReference type="PIRSR" id="PIRSR000350-3"/>
    </source>
</evidence>
<keyword evidence="20" id="KW-1185">Reference proteome</keyword>
<keyword evidence="8 15" id="KW-0274">FAD</keyword>
<feature type="binding site" evidence="15">
    <location>
        <position position="306"/>
    </location>
    <ligand>
        <name>NAD(+)</name>
        <dbReference type="ChEBI" id="CHEBI:57540"/>
    </ligand>
</feature>
<dbReference type="InterPro" id="IPR036188">
    <property type="entry name" value="FAD/NAD-bd_sf"/>
</dbReference>
<comment type="miscellaneous">
    <text evidence="17">The active site is a redox-active disulfide bond.</text>
</comment>
<gene>
    <name evidence="19" type="ordered locus">Clos_1037</name>
</gene>
<evidence type="ECO:0000313" key="19">
    <source>
        <dbReference type="EMBL" id="ABW18584.1"/>
    </source>
</evidence>
<dbReference type="AlphaFoldDB" id="A8MG46"/>
<dbReference type="InterPro" id="IPR012999">
    <property type="entry name" value="Pyr_OxRdtase_I_AS"/>
</dbReference>
<feature type="binding site" evidence="15">
    <location>
        <position position="416"/>
    </location>
    <ligand>
        <name>FAD</name>
        <dbReference type="ChEBI" id="CHEBI:57692"/>
    </ligand>
</feature>
<dbReference type="InterPro" id="IPR016156">
    <property type="entry name" value="FAD/NAD-linked_Rdtase_dimer_sf"/>
</dbReference>
<evidence type="ECO:0000256" key="1">
    <source>
        <dbReference type="ARBA" id="ARBA00004496"/>
    </source>
</evidence>
<evidence type="ECO:0000256" key="17">
    <source>
        <dbReference type="RuleBase" id="RU003692"/>
    </source>
</evidence>
<dbReference type="InterPro" id="IPR001100">
    <property type="entry name" value="Pyr_nuc-diS_OxRdtase"/>
</dbReference>
<evidence type="ECO:0000256" key="9">
    <source>
        <dbReference type="ARBA" id="ARBA00023002"/>
    </source>
</evidence>
<evidence type="ECO:0000256" key="3">
    <source>
        <dbReference type="ARBA" id="ARBA00012608"/>
    </source>
</evidence>
<keyword evidence="10 15" id="KW-0520">NAD</keyword>
<dbReference type="Pfam" id="PF00364">
    <property type="entry name" value="Biotin_lipoyl"/>
    <property type="match status" value="1"/>
</dbReference>
<dbReference type="eggNOG" id="COG1249">
    <property type="taxonomic scope" value="Bacteria"/>
</dbReference>
<evidence type="ECO:0000259" key="18">
    <source>
        <dbReference type="PROSITE" id="PS50968"/>
    </source>
</evidence>
<evidence type="ECO:0000313" key="20">
    <source>
        <dbReference type="Proteomes" id="UP000000269"/>
    </source>
</evidence>
<organism evidence="19 20">
    <name type="scientific">Alkaliphilus oremlandii (strain OhILAs)</name>
    <name type="common">Clostridium oremlandii (strain OhILAs)</name>
    <dbReference type="NCBI Taxonomy" id="350688"/>
    <lineage>
        <taxon>Bacteria</taxon>
        <taxon>Bacillati</taxon>
        <taxon>Bacillota</taxon>
        <taxon>Clostridia</taxon>
        <taxon>Peptostreptococcales</taxon>
        <taxon>Natronincolaceae</taxon>
        <taxon>Alkaliphilus</taxon>
    </lineage>
</organism>
<dbReference type="Proteomes" id="UP000000269">
    <property type="component" value="Chromosome"/>
</dbReference>
<protein>
    <recommendedName>
        <fullName evidence="4 17">Dihydrolipoyl dehydrogenase</fullName>
        <ecNumber evidence="3 17">1.8.1.4</ecNumber>
    </recommendedName>
</protein>
<dbReference type="HOGENOM" id="CLU_016755_0_3_9"/>
<comment type="cofactor">
    <cofactor evidence="15 17">
        <name>FAD</name>
        <dbReference type="ChEBI" id="CHEBI:57692"/>
    </cofactor>
    <text evidence="15 17">Binds 1 FAD per subunit.</text>
</comment>
<evidence type="ECO:0000256" key="2">
    <source>
        <dbReference type="ARBA" id="ARBA00007532"/>
    </source>
</evidence>
<comment type="catalytic activity">
    <reaction evidence="13 17">
        <text>N(6)-[(R)-dihydrolipoyl]-L-lysyl-[protein] + NAD(+) = N(6)-[(R)-lipoyl]-L-lysyl-[protein] + NADH + H(+)</text>
        <dbReference type="Rhea" id="RHEA:15045"/>
        <dbReference type="Rhea" id="RHEA-COMP:10474"/>
        <dbReference type="Rhea" id="RHEA-COMP:10475"/>
        <dbReference type="ChEBI" id="CHEBI:15378"/>
        <dbReference type="ChEBI" id="CHEBI:57540"/>
        <dbReference type="ChEBI" id="CHEBI:57945"/>
        <dbReference type="ChEBI" id="CHEBI:83099"/>
        <dbReference type="ChEBI" id="CHEBI:83100"/>
        <dbReference type="EC" id="1.8.1.4"/>
    </reaction>
</comment>
<dbReference type="OrthoDB" id="9807946at2"/>
<keyword evidence="15" id="KW-0547">Nucleotide-binding</keyword>
<evidence type="ECO:0000256" key="16">
    <source>
        <dbReference type="PIRSR" id="PIRSR000350-4"/>
    </source>
</evidence>
<evidence type="ECO:0000256" key="7">
    <source>
        <dbReference type="ARBA" id="ARBA00022823"/>
    </source>
</evidence>
<dbReference type="PANTHER" id="PTHR22912:SF217">
    <property type="entry name" value="DIHYDROLIPOYL DEHYDROGENASE"/>
    <property type="match status" value="1"/>
</dbReference>
<evidence type="ECO:0000256" key="4">
    <source>
        <dbReference type="ARBA" id="ARBA00016961"/>
    </source>
</evidence>
<dbReference type="SUPFAM" id="SSF55424">
    <property type="entry name" value="FAD/NAD-linked reductases, dimerisation (C-terminal) domain"/>
    <property type="match status" value="1"/>
</dbReference>
<dbReference type="Pfam" id="PF02852">
    <property type="entry name" value="Pyr_redox_dim"/>
    <property type="match status" value="1"/>
</dbReference>
<dbReference type="PROSITE" id="PS50968">
    <property type="entry name" value="BIOTINYL_LIPOYL"/>
    <property type="match status" value="1"/>
</dbReference>
<keyword evidence="11" id="KW-1015">Disulfide bond</keyword>
<dbReference type="NCBIfam" id="TIGR01350">
    <property type="entry name" value="lipoamide_DH"/>
    <property type="match status" value="1"/>
</dbReference>
<feature type="active site" description="Proton acceptor" evidence="14">
    <location>
        <position position="548"/>
    </location>
</feature>
<proteinExistence type="inferred from homology"/>
<keyword evidence="12 17" id="KW-0676">Redox-active center</keyword>
<dbReference type="GO" id="GO:0005737">
    <property type="term" value="C:cytoplasm"/>
    <property type="evidence" value="ECO:0007669"/>
    <property type="project" value="UniProtKB-SubCell"/>
</dbReference>
<keyword evidence="7" id="KW-0450">Lipoyl</keyword>
<dbReference type="GO" id="GO:0006103">
    <property type="term" value="P:2-oxoglutarate metabolic process"/>
    <property type="evidence" value="ECO:0007669"/>
    <property type="project" value="TreeGrafter"/>
</dbReference>
<feature type="binding site" evidence="15">
    <location>
        <begin position="283"/>
        <end position="290"/>
    </location>
    <ligand>
        <name>NAD(+)</name>
        <dbReference type="ChEBI" id="CHEBI:57540"/>
    </ligand>
</feature>
<name>A8MG46_ALKOO</name>
<dbReference type="InterPro" id="IPR004099">
    <property type="entry name" value="Pyr_nucl-diS_OxRdtase_dimer"/>
</dbReference>
<dbReference type="Gene3D" id="2.40.50.100">
    <property type="match status" value="1"/>
</dbReference>
<evidence type="ECO:0000256" key="12">
    <source>
        <dbReference type="ARBA" id="ARBA00023284"/>
    </source>
</evidence>
<keyword evidence="6 17" id="KW-0285">Flavoprotein</keyword>
<comment type="subcellular location">
    <subcellularLocation>
        <location evidence="1">Cytoplasm</location>
    </subcellularLocation>
</comment>
<dbReference type="InterPro" id="IPR011053">
    <property type="entry name" value="Single_hybrid_motif"/>
</dbReference>
<dbReference type="PROSITE" id="PS00189">
    <property type="entry name" value="LIPOYL"/>
    <property type="match status" value="1"/>
</dbReference>
<evidence type="ECO:0000256" key="14">
    <source>
        <dbReference type="PIRSR" id="PIRSR000350-2"/>
    </source>
</evidence>
<feature type="binding site" evidence="15">
    <location>
        <position position="155"/>
    </location>
    <ligand>
        <name>FAD</name>
        <dbReference type="ChEBI" id="CHEBI:57692"/>
    </ligand>
</feature>
<keyword evidence="5" id="KW-0963">Cytoplasm</keyword>
<evidence type="ECO:0000256" key="11">
    <source>
        <dbReference type="ARBA" id="ARBA00023157"/>
    </source>
</evidence>
<feature type="domain" description="Lipoyl-binding" evidence="18">
    <location>
        <begin position="2"/>
        <end position="77"/>
    </location>
</feature>
<evidence type="ECO:0000256" key="8">
    <source>
        <dbReference type="ARBA" id="ARBA00022827"/>
    </source>
</evidence>
<comment type="similarity">
    <text evidence="2 17">Belongs to the class-I pyridine nucleotide-disulfide oxidoreductase family.</text>
</comment>
<dbReference type="InterPro" id="IPR023753">
    <property type="entry name" value="FAD/NAD-binding_dom"/>
</dbReference>
<dbReference type="GO" id="GO:0050660">
    <property type="term" value="F:flavin adenine dinucleotide binding"/>
    <property type="evidence" value="ECO:0007669"/>
    <property type="project" value="InterPro"/>
</dbReference>
<dbReference type="InterPro" id="IPR050151">
    <property type="entry name" value="Class-I_Pyr_Nuc-Dis_Oxidored"/>
</dbReference>
<evidence type="ECO:0000256" key="6">
    <source>
        <dbReference type="ARBA" id="ARBA00022630"/>
    </source>
</evidence>
<dbReference type="PROSITE" id="PS00076">
    <property type="entry name" value="PYRIDINE_REDOX_1"/>
    <property type="match status" value="1"/>
</dbReference>
<dbReference type="Gene3D" id="3.30.390.30">
    <property type="match status" value="1"/>
</dbReference>
<dbReference type="SUPFAM" id="SSF51230">
    <property type="entry name" value="Single hybrid motif"/>
    <property type="match status" value="1"/>
</dbReference>
<feature type="binding site" evidence="15">
    <location>
        <position position="374"/>
    </location>
    <ligand>
        <name>NAD(+)</name>
        <dbReference type="ChEBI" id="CHEBI:57540"/>
    </ligand>
</feature>
<dbReference type="Gene3D" id="3.50.50.60">
    <property type="entry name" value="FAD/NAD(P)-binding domain"/>
    <property type="match status" value="2"/>
</dbReference>
<dbReference type="PRINTS" id="PR00411">
    <property type="entry name" value="PNDRDTASEI"/>
</dbReference>
<feature type="binding site" evidence="15">
    <location>
        <begin position="246"/>
        <end position="248"/>
    </location>
    <ligand>
        <name>FAD</name>
        <dbReference type="ChEBI" id="CHEBI:57692"/>
    </ligand>
</feature>
<dbReference type="PANTHER" id="PTHR22912">
    <property type="entry name" value="DISULFIDE OXIDOREDUCTASE"/>
    <property type="match status" value="1"/>
</dbReference>
<dbReference type="KEGG" id="aoe:Clos_1037"/>
<feature type="binding site" evidence="15">
    <location>
        <position position="218"/>
    </location>
    <ligand>
        <name>FAD</name>
        <dbReference type="ChEBI" id="CHEBI:57692"/>
    </ligand>
</feature>
<dbReference type="CDD" id="cd06849">
    <property type="entry name" value="lipoyl_domain"/>
    <property type="match status" value="1"/>
</dbReference>
<evidence type="ECO:0000256" key="10">
    <source>
        <dbReference type="ARBA" id="ARBA00023027"/>
    </source>
</evidence>
<evidence type="ECO:0000256" key="5">
    <source>
        <dbReference type="ARBA" id="ARBA00022490"/>
    </source>
</evidence>
<dbReference type="FunFam" id="3.30.390.30:FF:000001">
    <property type="entry name" value="Dihydrolipoyl dehydrogenase"/>
    <property type="match status" value="1"/>
</dbReference>
<dbReference type="PRINTS" id="PR00368">
    <property type="entry name" value="FADPNR"/>
</dbReference>
<dbReference type="GO" id="GO:0004148">
    <property type="term" value="F:dihydrolipoyl dehydrogenase (NADH) activity"/>
    <property type="evidence" value="ECO:0007669"/>
    <property type="project" value="UniProtKB-EC"/>
</dbReference>
<dbReference type="STRING" id="350688.Clos_1037"/>
<evidence type="ECO:0000256" key="13">
    <source>
        <dbReference type="ARBA" id="ARBA00049187"/>
    </source>
</evidence>
<dbReference type="EC" id="1.8.1.4" evidence="3 17"/>
<dbReference type="EMBL" id="CP000853">
    <property type="protein sequence ID" value="ABW18584.1"/>
    <property type="molecule type" value="Genomic_DNA"/>
</dbReference>
<dbReference type="InterPro" id="IPR000089">
    <property type="entry name" value="Biotin_lipoyl"/>
</dbReference>
<dbReference type="Pfam" id="PF07992">
    <property type="entry name" value="Pyr_redox_2"/>
    <property type="match status" value="1"/>
</dbReference>
<dbReference type="RefSeq" id="WP_012158896.1">
    <property type="nucleotide sequence ID" value="NC_009922.1"/>
</dbReference>
<sequence length="572" mass="61225">MIVEVKLEKLSGHNKSGVIGSIHKKSGDIVKVGEEIFDIEAKKGNITITSDVEGEIVEIKVKEGDPVSIGDVLLMVEGEKADSKGEANKKQGFNYMANFLKPQKESMDSDIVIIGGGPGGYVAAIEGAKQGAKVILIEKEELGGTCLNRGCIPTKALVRSSEVYELVKNSAEYGVFNSSSSYDFSKIIARKNDIVNELVGGIDYLLSKNNVTVLKGSGEILDKNTVFVKEKNKEITINTNNIIIATGSKAFVPPIKGAASKNIVTSKEMLNLSELPQKIIIVGGGVIGMEFAFICNALDTDVSVVEFAEDILVALDEDVRTEIREIAIEKGIKIYTSSKVEEIIDTEEGQSIVVFDKNGTKGYITGDKVLMSVGRVPFYGDIDLEKLGIDLNEKGRGIKVNSKMQTTVDNIYAIGDVTNIIQLAHVASHQGIIAIENILGKDVEANYEVVPSAIFTSPEIASVGIHEKAAMEQGISVKTGKFPFGANGKALTQGERRGFVKIITEEATGVILGGSIIGPHATDLIHEVAVAIQNKLTAEQLINTIHAHPTTAEAVHEALLATTPKGAIHFAE</sequence>
<reference evidence="20" key="1">
    <citation type="submission" date="2007-10" db="EMBL/GenBank/DDBJ databases">
        <title>Complete genome of Alkaliphilus oremlandii OhILAs.</title>
        <authorList>
            <person name="Copeland A."/>
            <person name="Lucas S."/>
            <person name="Lapidus A."/>
            <person name="Barry K."/>
            <person name="Detter J.C."/>
            <person name="Glavina del Rio T."/>
            <person name="Hammon N."/>
            <person name="Israni S."/>
            <person name="Dalin E."/>
            <person name="Tice H."/>
            <person name="Pitluck S."/>
            <person name="Chain P."/>
            <person name="Malfatti S."/>
            <person name="Shin M."/>
            <person name="Vergez L."/>
            <person name="Schmutz J."/>
            <person name="Larimer F."/>
            <person name="Land M."/>
            <person name="Hauser L."/>
            <person name="Kyrpides N."/>
            <person name="Mikhailova N."/>
            <person name="Stolz J.F."/>
            <person name="Dawson A."/>
            <person name="Fisher E."/>
            <person name="Crable B."/>
            <person name="Perera E."/>
            <person name="Lisak J."/>
            <person name="Ranganathan M."/>
            <person name="Basu P."/>
            <person name="Richardson P."/>
        </authorList>
    </citation>
    <scope>NUCLEOTIDE SEQUENCE [LARGE SCALE GENOMIC DNA]</scope>
    <source>
        <strain evidence="20">OhILAs</strain>
    </source>
</reference>
<accession>A8MG46</accession>
<dbReference type="SUPFAM" id="SSF51905">
    <property type="entry name" value="FAD/NAD(P)-binding domain"/>
    <property type="match status" value="1"/>
</dbReference>
<dbReference type="PIRSF" id="PIRSF000350">
    <property type="entry name" value="Mercury_reductase_MerA"/>
    <property type="match status" value="1"/>
</dbReference>
<dbReference type="InterPro" id="IPR006258">
    <property type="entry name" value="Lipoamide_DH"/>
</dbReference>
<keyword evidence="9 17" id="KW-0560">Oxidoreductase</keyword>